<protein>
    <submittedName>
        <fullName evidence="1">Uncharacterized protein</fullName>
    </submittedName>
</protein>
<organism evidence="1 2">
    <name type="scientific">Bauhinia variegata</name>
    <name type="common">Purple orchid tree</name>
    <name type="synonym">Phanera variegata</name>
    <dbReference type="NCBI Taxonomy" id="167791"/>
    <lineage>
        <taxon>Eukaryota</taxon>
        <taxon>Viridiplantae</taxon>
        <taxon>Streptophyta</taxon>
        <taxon>Embryophyta</taxon>
        <taxon>Tracheophyta</taxon>
        <taxon>Spermatophyta</taxon>
        <taxon>Magnoliopsida</taxon>
        <taxon>eudicotyledons</taxon>
        <taxon>Gunneridae</taxon>
        <taxon>Pentapetalae</taxon>
        <taxon>rosids</taxon>
        <taxon>fabids</taxon>
        <taxon>Fabales</taxon>
        <taxon>Fabaceae</taxon>
        <taxon>Cercidoideae</taxon>
        <taxon>Cercideae</taxon>
        <taxon>Bauhiniinae</taxon>
        <taxon>Bauhinia</taxon>
    </lineage>
</organism>
<gene>
    <name evidence="1" type="ORF">L6164_001823</name>
</gene>
<name>A0ACB9QBR6_BAUVA</name>
<dbReference type="EMBL" id="CM039426">
    <property type="protein sequence ID" value="KAI4357906.1"/>
    <property type="molecule type" value="Genomic_DNA"/>
</dbReference>
<comment type="caution">
    <text evidence="1">The sequence shown here is derived from an EMBL/GenBank/DDBJ whole genome shotgun (WGS) entry which is preliminary data.</text>
</comment>
<proteinExistence type="predicted"/>
<keyword evidence="2" id="KW-1185">Reference proteome</keyword>
<evidence type="ECO:0000313" key="1">
    <source>
        <dbReference type="EMBL" id="KAI4357906.1"/>
    </source>
</evidence>
<accession>A0ACB9QBR6</accession>
<dbReference type="Proteomes" id="UP000828941">
    <property type="component" value="Chromosome 1"/>
</dbReference>
<evidence type="ECO:0000313" key="2">
    <source>
        <dbReference type="Proteomes" id="UP000828941"/>
    </source>
</evidence>
<sequence>MYVTRPLSMYKKDPTALFLSPPKGPNSGYLVILDEEAESYCCFGMCKDSTINHLPFPQNKDLTVTYTTSNGRSRTRYRDKVIFIPVLNQPLSANRYYVIQRRGKHQGEASTSSKEEEMGTCFCCNYIKDVTPRPLDPFNMYQQFEITKKHSGFGVINEDGFPPEFLRRKGWHVGSKTPHNYHLGEALGINSSLRARLPDFNFPLSNDCSESVVVGKWYCPFMFVKEEGMGLKEQMKMSVFYEMTLEQRWVKIFSWESSNNSENSVVVDVVVQREVAKVAGRDGIWDEKNHADGILWFKSVDNMGMSIGLSLAIMERMRWEQERVGQGSGNGKEGKLERVFEFRGSQKCKKFGCYVLVESFVLKRMDGSLILTYDYRHTHKVKCKWE</sequence>
<reference evidence="1 2" key="1">
    <citation type="journal article" date="2022" name="DNA Res.">
        <title>Chromosomal-level genome assembly of the orchid tree Bauhinia variegata (Leguminosae; Cercidoideae) supports the allotetraploid origin hypothesis of Bauhinia.</title>
        <authorList>
            <person name="Zhong Y."/>
            <person name="Chen Y."/>
            <person name="Zheng D."/>
            <person name="Pang J."/>
            <person name="Liu Y."/>
            <person name="Luo S."/>
            <person name="Meng S."/>
            <person name="Qian L."/>
            <person name="Wei D."/>
            <person name="Dai S."/>
            <person name="Zhou R."/>
        </authorList>
    </citation>
    <scope>NUCLEOTIDE SEQUENCE [LARGE SCALE GENOMIC DNA]</scope>
    <source>
        <strain evidence="1">BV-YZ2020</strain>
    </source>
</reference>